<reference evidence="6" key="1">
    <citation type="submission" date="2020-06" db="EMBL/GenBank/DDBJ databases">
        <title>Draft genome of Bugula neritina, a colonial animal packing powerful symbionts and potential medicines.</title>
        <authorList>
            <person name="Rayko M."/>
        </authorList>
    </citation>
    <scope>NUCLEOTIDE SEQUENCE [LARGE SCALE GENOMIC DNA]</scope>
    <source>
        <strain evidence="6">Kwan_BN1</strain>
    </source>
</reference>
<evidence type="ECO:0000259" key="5">
    <source>
        <dbReference type="PROSITE" id="PS01180"/>
    </source>
</evidence>
<dbReference type="Pfam" id="PF00431">
    <property type="entry name" value="CUB"/>
    <property type="match status" value="2"/>
</dbReference>
<organism evidence="6 7">
    <name type="scientific">Bugula neritina</name>
    <name type="common">Brown bryozoan</name>
    <name type="synonym">Sertularia neritina</name>
    <dbReference type="NCBI Taxonomy" id="10212"/>
    <lineage>
        <taxon>Eukaryota</taxon>
        <taxon>Metazoa</taxon>
        <taxon>Spiralia</taxon>
        <taxon>Lophotrochozoa</taxon>
        <taxon>Bryozoa</taxon>
        <taxon>Gymnolaemata</taxon>
        <taxon>Cheilostomatida</taxon>
        <taxon>Flustrina</taxon>
        <taxon>Buguloidea</taxon>
        <taxon>Bugulidae</taxon>
        <taxon>Bugula</taxon>
    </lineage>
</organism>
<dbReference type="CDD" id="cd00041">
    <property type="entry name" value="CUB"/>
    <property type="match status" value="2"/>
</dbReference>
<name>A0A7J7KHS2_BUGNE</name>
<keyword evidence="4" id="KW-0732">Signal</keyword>
<dbReference type="PROSITE" id="PS51257">
    <property type="entry name" value="PROKAR_LIPOPROTEIN"/>
    <property type="match status" value="1"/>
</dbReference>
<evidence type="ECO:0000256" key="3">
    <source>
        <dbReference type="PROSITE-ProRule" id="PRU00059"/>
    </source>
</evidence>
<feature type="domain" description="CUB" evidence="5">
    <location>
        <begin position="140"/>
        <end position="203"/>
    </location>
</feature>
<proteinExistence type="predicted"/>
<dbReference type="InterPro" id="IPR035914">
    <property type="entry name" value="Sperma_CUB_dom_sf"/>
</dbReference>
<dbReference type="EMBL" id="VXIV02000447">
    <property type="protein sequence ID" value="KAF6038222.1"/>
    <property type="molecule type" value="Genomic_DNA"/>
</dbReference>
<comment type="caution">
    <text evidence="6">The sequence shown here is derived from an EMBL/GenBank/DDBJ whole genome shotgun (WGS) entry which is preliminary data.</text>
</comment>
<dbReference type="SUPFAM" id="SSF49854">
    <property type="entry name" value="Spermadhesin, CUB domain"/>
    <property type="match status" value="2"/>
</dbReference>
<gene>
    <name evidence="6" type="ORF">EB796_003463</name>
</gene>
<keyword evidence="1" id="KW-0677">Repeat</keyword>
<dbReference type="FunFam" id="2.60.120.290:FF:000013">
    <property type="entry name" value="Membrane frizzled-related protein"/>
    <property type="match status" value="1"/>
</dbReference>
<dbReference type="PANTHER" id="PTHR24251:SF37">
    <property type="entry name" value="CUB DOMAIN-CONTAINING PROTEIN"/>
    <property type="match status" value="1"/>
</dbReference>
<dbReference type="Gene3D" id="2.60.120.290">
    <property type="entry name" value="Spermadhesin, CUB domain"/>
    <property type="match status" value="2"/>
</dbReference>
<evidence type="ECO:0000256" key="4">
    <source>
        <dbReference type="SAM" id="SignalP"/>
    </source>
</evidence>
<feature type="chain" id="PRO_5029636162" description="CUB domain-containing protein" evidence="4">
    <location>
        <begin position="16"/>
        <end position="203"/>
    </location>
</feature>
<dbReference type="PROSITE" id="PS01180">
    <property type="entry name" value="CUB"/>
    <property type="match status" value="2"/>
</dbReference>
<evidence type="ECO:0000256" key="2">
    <source>
        <dbReference type="ARBA" id="ARBA00023157"/>
    </source>
</evidence>
<evidence type="ECO:0000256" key="1">
    <source>
        <dbReference type="ARBA" id="ARBA00022737"/>
    </source>
</evidence>
<accession>A0A7J7KHS2</accession>
<evidence type="ECO:0000313" key="7">
    <source>
        <dbReference type="Proteomes" id="UP000593567"/>
    </source>
</evidence>
<dbReference type="InterPro" id="IPR000859">
    <property type="entry name" value="CUB_dom"/>
</dbReference>
<dbReference type="SMART" id="SM00042">
    <property type="entry name" value="CUB"/>
    <property type="match status" value="2"/>
</dbReference>
<dbReference type="OrthoDB" id="6345439at2759"/>
<keyword evidence="2" id="KW-1015">Disulfide bond</keyword>
<dbReference type="AlphaFoldDB" id="A0A7J7KHS2"/>
<keyword evidence="7" id="KW-1185">Reference proteome</keyword>
<dbReference type="Proteomes" id="UP000593567">
    <property type="component" value="Unassembled WGS sequence"/>
</dbReference>
<sequence>MKVLILSCLVAAALGCGEVLEGVTGTFTSPGYPSDYANNLNCEWTISVPSGNIRLSFDSFELETSSTCAYDKLEVRDGSSNGNLLGSFCGTAIPSQIVASDRTIVVRFTTDSSVVKQGFSAKWEVNTGPIVTTPPSSGGCGGVLSGATGTFASPNHPNSYPANANCEWTITIPEGIVALRFTALDIESNTECTYDSVKVSTAE</sequence>
<feature type="signal peptide" evidence="4">
    <location>
        <begin position="1"/>
        <end position="15"/>
    </location>
</feature>
<dbReference type="PANTHER" id="PTHR24251">
    <property type="entry name" value="OVOCHYMASE-RELATED"/>
    <property type="match status" value="1"/>
</dbReference>
<evidence type="ECO:0000313" key="6">
    <source>
        <dbReference type="EMBL" id="KAF6038222.1"/>
    </source>
</evidence>
<protein>
    <recommendedName>
        <fullName evidence="5">CUB domain-containing protein</fullName>
    </recommendedName>
</protein>
<comment type="caution">
    <text evidence="3">Lacks conserved residue(s) required for the propagation of feature annotation.</text>
</comment>
<feature type="domain" description="CUB" evidence="5">
    <location>
        <begin position="16"/>
        <end position="126"/>
    </location>
</feature>